<evidence type="ECO:0000256" key="4">
    <source>
        <dbReference type="ARBA" id="ARBA00022737"/>
    </source>
</evidence>
<keyword evidence="4" id="KW-0677">Repeat</keyword>
<evidence type="ECO:0000256" key="5">
    <source>
        <dbReference type="ARBA" id="ARBA00022982"/>
    </source>
</evidence>
<keyword evidence="1" id="KW-0813">Transport</keyword>
<dbReference type="GO" id="GO:0010181">
    <property type="term" value="F:FMN binding"/>
    <property type="evidence" value="ECO:0007669"/>
    <property type="project" value="InterPro"/>
</dbReference>
<dbReference type="Proteomes" id="UP000306912">
    <property type="component" value="Unassembled WGS sequence"/>
</dbReference>
<dbReference type="PROSITE" id="PS51379">
    <property type="entry name" value="4FE4S_FER_2"/>
    <property type="match status" value="2"/>
</dbReference>
<accession>A0A5R8QFK1</accession>
<dbReference type="PANTHER" id="PTHR43687:SF6">
    <property type="entry name" value="L-ASPARTATE SEMIALDEHYDE SULFURTRANSFERASE IRON-SULFUR SUBUNIT"/>
    <property type="match status" value="1"/>
</dbReference>
<dbReference type="InterPro" id="IPR017896">
    <property type="entry name" value="4Fe4S_Fe-S-bd"/>
</dbReference>
<gene>
    <name evidence="9" type="ORF">FEZ08_03895</name>
</gene>
<dbReference type="Gene3D" id="3.30.70.20">
    <property type="match status" value="1"/>
</dbReference>
<evidence type="ECO:0000256" key="1">
    <source>
        <dbReference type="ARBA" id="ARBA00022448"/>
    </source>
</evidence>
<protein>
    <recommendedName>
        <fullName evidence="8">4Fe-4S ferredoxin-type domain-containing protein</fullName>
    </recommendedName>
</protein>
<dbReference type="PROSITE" id="PS00198">
    <property type="entry name" value="4FE4S_FER_1"/>
    <property type="match status" value="2"/>
</dbReference>
<keyword evidence="7" id="KW-0411">Iron-sulfur</keyword>
<evidence type="ECO:0000256" key="2">
    <source>
        <dbReference type="ARBA" id="ARBA00022485"/>
    </source>
</evidence>
<organism evidence="9 10">
    <name type="scientific">Culicoidibacter larvae</name>
    <dbReference type="NCBI Taxonomy" id="2579976"/>
    <lineage>
        <taxon>Bacteria</taxon>
        <taxon>Bacillati</taxon>
        <taxon>Bacillota</taxon>
        <taxon>Culicoidibacteria</taxon>
        <taxon>Culicoidibacterales</taxon>
        <taxon>Culicoidibacteraceae</taxon>
        <taxon>Culicoidibacter</taxon>
    </lineage>
</organism>
<dbReference type="GO" id="GO:0046872">
    <property type="term" value="F:metal ion binding"/>
    <property type="evidence" value="ECO:0007669"/>
    <property type="project" value="UniProtKB-KW"/>
</dbReference>
<dbReference type="InterPro" id="IPR050572">
    <property type="entry name" value="Fe-S_Ferredoxin"/>
</dbReference>
<evidence type="ECO:0000313" key="9">
    <source>
        <dbReference type="EMBL" id="TLG76768.1"/>
    </source>
</evidence>
<feature type="domain" description="4Fe-4S ferredoxin-type" evidence="8">
    <location>
        <begin position="214"/>
        <end position="234"/>
    </location>
</feature>
<dbReference type="PROSITE" id="PS00201">
    <property type="entry name" value="FLAVODOXIN"/>
    <property type="match status" value="1"/>
</dbReference>
<proteinExistence type="predicted"/>
<dbReference type="RefSeq" id="WP_138190405.1">
    <property type="nucleotide sequence ID" value="NZ_VBWP01000002.1"/>
</dbReference>
<dbReference type="SUPFAM" id="SSF54862">
    <property type="entry name" value="4Fe-4S ferredoxins"/>
    <property type="match status" value="1"/>
</dbReference>
<dbReference type="InterPro" id="IPR017900">
    <property type="entry name" value="4Fe4S_Fe_S_CS"/>
</dbReference>
<evidence type="ECO:0000256" key="7">
    <source>
        <dbReference type="ARBA" id="ARBA00023014"/>
    </source>
</evidence>
<keyword evidence="10" id="KW-1185">Reference proteome</keyword>
<dbReference type="InParanoid" id="A0A5R8QFK1"/>
<evidence type="ECO:0000313" key="10">
    <source>
        <dbReference type="Proteomes" id="UP000306912"/>
    </source>
</evidence>
<comment type="caution">
    <text evidence="9">The sequence shown here is derived from an EMBL/GenBank/DDBJ whole genome shotgun (WGS) entry which is preliminary data.</text>
</comment>
<dbReference type="OrthoDB" id="9813995at2"/>
<evidence type="ECO:0000256" key="3">
    <source>
        <dbReference type="ARBA" id="ARBA00022723"/>
    </source>
</evidence>
<feature type="domain" description="4Fe-4S ferredoxin-type" evidence="8">
    <location>
        <begin position="177"/>
        <end position="207"/>
    </location>
</feature>
<dbReference type="NCBIfam" id="NF038196">
    <property type="entry name" value="ferrodoxin_EFR1"/>
    <property type="match status" value="1"/>
</dbReference>
<keyword evidence="3" id="KW-0479">Metal-binding</keyword>
<dbReference type="InterPro" id="IPR047964">
    <property type="entry name" value="EFR1-like"/>
</dbReference>
<dbReference type="PANTHER" id="PTHR43687">
    <property type="entry name" value="ADENYLYLSULFATE REDUCTASE, BETA SUBUNIT"/>
    <property type="match status" value="1"/>
</dbReference>
<dbReference type="SUPFAM" id="SSF52218">
    <property type="entry name" value="Flavoproteins"/>
    <property type="match status" value="1"/>
</dbReference>
<keyword evidence="6" id="KW-0408">Iron</keyword>
<dbReference type="EMBL" id="VBWP01000002">
    <property type="protein sequence ID" value="TLG76768.1"/>
    <property type="molecule type" value="Genomic_DNA"/>
</dbReference>
<dbReference type="InterPro" id="IPR029039">
    <property type="entry name" value="Flavoprotein-like_sf"/>
</dbReference>
<dbReference type="AlphaFoldDB" id="A0A5R8QFK1"/>
<reference evidence="9 10" key="1">
    <citation type="submission" date="2019-05" db="EMBL/GenBank/DDBJ databases">
        <title>Culicoidintestinum kansasii gen. nov., sp. nov. from the gastrointestinal tract of the biting midge, Culicoides sonorensis.</title>
        <authorList>
            <person name="Neupane S."/>
            <person name="Ghosh A."/>
            <person name="Gunther S."/>
            <person name="Martin K."/>
            <person name="Zurek L."/>
        </authorList>
    </citation>
    <scope>NUCLEOTIDE SEQUENCE [LARGE SCALE GENOMIC DNA]</scope>
    <source>
        <strain evidence="9 10">CS-1</strain>
    </source>
</reference>
<dbReference type="GO" id="GO:0009055">
    <property type="term" value="F:electron transfer activity"/>
    <property type="evidence" value="ECO:0007669"/>
    <property type="project" value="InterPro"/>
</dbReference>
<keyword evidence="5" id="KW-0249">Electron transport</keyword>
<dbReference type="GO" id="GO:0051539">
    <property type="term" value="F:4 iron, 4 sulfur cluster binding"/>
    <property type="evidence" value="ECO:0007669"/>
    <property type="project" value="UniProtKB-KW"/>
</dbReference>
<evidence type="ECO:0000259" key="8">
    <source>
        <dbReference type="PROSITE" id="PS51379"/>
    </source>
</evidence>
<dbReference type="InterPro" id="IPR001226">
    <property type="entry name" value="Flavodoxin_CS"/>
</dbReference>
<evidence type="ECO:0000256" key="6">
    <source>
        <dbReference type="ARBA" id="ARBA00023004"/>
    </source>
</evidence>
<keyword evidence="2" id="KW-0004">4Fe-4S</keyword>
<name>A0A5R8QFK1_9FIRM</name>
<dbReference type="Gene3D" id="3.40.50.360">
    <property type="match status" value="1"/>
</dbReference>
<sequence length="258" mass="29771">MILFYFSGTGNTLYIAEQIQKAFSDASLLPMHKLADIPHEAINGKTLILLYPVYYIRPPVYVKKMLHQANTLLANATIILIATYSGNSGYAFKDIETILPQKPSQTFSIKMPGNYYREYSAYPKKYQDRLLKKADKKLETIIIAIKNRHVTRDKPINIISKLYNKKTTIIQNNFQMMDAQFKVSDACTKCTTCQNICPVQNISIEEQVQWHHHCEQCMACLQWCPENAITIENISPKRKRYTNPHISANRMITLNNMK</sequence>